<sequence length="159" mass="17805">MVEEQRAERQYRQDHHKWLRQERRLLYSAIVLSLEKAADQYSRLLDSLLADSYTRTNDPTREQRALLEDLAVVSREVARQVIEIQVVGSDEAAAAAKAGSDSLDAVTGLLRHMSEATVSEEADAFIRTSQVWNDLRRSLQEMIEAARADIGSPSGPLGP</sequence>
<dbReference type="KEGG" id="fri:FraEuI1c_3861"/>
<dbReference type="AlphaFoldDB" id="E3J489"/>
<keyword evidence="2" id="KW-1185">Reference proteome</keyword>
<proteinExistence type="predicted"/>
<evidence type="ECO:0000313" key="2">
    <source>
        <dbReference type="Proteomes" id="UP000002484"/>
    </source>
</evidence>
<dbReference type="InParanoid" id="E3J489"/>
<protein>
    <submittedName>
        <fullName evidence="1">Uncharacterized protein</fullName>
    </submittedName>
</protein>
<evidence type="ECO:0000313" key="1">
    <source>
        <dbReference type="EMBL" id="ADP81868.1"/>
    </source>
</evidence>
<dbReference type="HOGENOM" id="CLU_1658270_0_0_11"/>
<reference evidence="1 2" key="1">
    <citation type="submission" date="2010-10" db="EMBL/GenBank/DDBJ databases">
        <title>Complete sequence of Frankia sp. EuI1c.</title>
        <authorList>
            <consortium name="US DOE Joint Genome Institute"/>
            <person name="Lucas S."/>
            <person name="Copeland A."/>
            <person name="Lapidus A."/>
            <person name="Cheng J.-F."/>
            <person name="Bruce D."/>
            <person name="Goodwin L."/>
            <person name="Pitluck S."/>
            <person name="Chertkov O."/>
            <person name="Detter J.C."/>
            <person name="Han C."/>
            <person name="Tapia R."/>
            <person name="Land M."/>
            <person name="Hauser L."/>
            <person name="Jeffries C."/>
            <person name="Kyrpides N."/>
            <person name="Ivanova N."/>
            <person name="Mikhailova N."/>
            <person name="Beauchemin N."/>
            <person name="Sen A."/>
            <person name="Sur S.A."/>
            <person name="Gtari M."/>
            <person name="Wall L."/>
            <person name="Tisa L."/>
            <person name="Woyke T."/>
        </authorList>
    </citation>
    <scope>NUCLEOTIDE SEQUENCE [LARGE SCALE GENOMIC DNA]</scope>
    <source>
        <strain evidence="2">DSM 45817 / CECT 9037 / EuI1c</strain>
    </source>
</reference>
<dbReference type="Proteomes" id="UP000002484">
    <property type="component" value="Chromosome"/>
</dbReference>
<accession>E3J489</accession>
<name>E3J489_PSEI1</name>
<organism evidence="1 2">
    <name type="scientific">Pseudofrankia inefficax (strain DSM 45817 / CECT 9037 / DDB 130130 / EuI1c)</name>
    <name type="common">Frankia inefficax</name>
    <dbReference type="NCBI Taxonomy" id="298654"/>
    <lineage>
        <taxon>Bacteria</taxon>
        <taxon>Bacillati</taxon>
        <taxon>Actinomycetota</taxon>
        <taxon>Actinomycetes</taxon>
        <taxon>Frankiales</taxon>
        <taxon>Frankiaceae</taxon>
        <taxon>Pseudofrankia</taxon>
    </lineage>
</organism>
<dbReference type="EMBL" id="CP002299">
    <property type="protein sequence ID" value="ADP81868.1"/>
    <property type="molecule type" value="Genomic_DNA"/>
</dbReference>
<gene>
    <name evidence="1" type="ordered locus">FraEuI1c_3861</name>
</gene>